<dbReference type="EC" id="5.2.1.8" evidence="3 8"/>
<keyword evidence="6 8" id="KW-0697">Rotamase</keyword>
<dbReference type="PROSITE" id="PS50059">
    <property type="entry name" value="FKBP_PPIASE"/>
    <property type="match status" value="3"/>
</dbReference>
<evidence type="ECO:0000256" key="7">
    <source>
        <dbReference type="ARBA" id="ARBA00023235"/>
    </source>
</evidence>
<dbReference type="GO" id="GO:0003755">
    <property type="term" value="F:peptidyl-prolyl cis-trans isomerase activity"/>
    <property type="evidence" value="ECO:0007669"/>
    <property type="project" value="UniProtKB-KW"/>
</dbReference>
<dbReference type="InterPro" id="IPR046357">
    <property type="entry name" value="PPIase_dom_sf"/>
</dbReference>
<evidence type="ECO:0000256" key="3">
    <source>
        <dbReference type="ARBA" id="ARBA00013194"/>
    </source>
</evidence>
<evidence type="ECO:0000256" key="5">
    <source>
        <dbReference type="ARBA" id="ARBA00022803"/>
    </source>
</evidence>
<evidence type="ECO:0000313" key="11">
    <source>
        <dbReference type="EMBL" id="KAL1554725.1"/>
    </source>
</evidence>
<dbReference type="FunFam" id="3.10.50.40:FF:000006">
    <property type="entry name" value="Peptidyl-prolyl cis-trans isomerase"/>
    <property type="match status" value="1"/>
</dbReference>
<keyword evidence="5 9" id="KW-0802">TPR repeat</keyword>
<evidence type="ECO:0000313" key="12">
    <source>
        <dbReference type="Proteomes" id="UP001567538"/>
    </source>
</evidence>
<evidence type="ECO:0000256" key="2">
    <source>
        <dbReference type="ARBA" id="ARBA00006577"/>
    </source>
</evidence>
<dbReference type="InterPro" id="IPR011990">
    <property type="entry name" value="TPR-like_helical_dom_sf"/>
</dbReference>
<organism evidence="11 12">
    <name type="scientific">Salvia divinorum</name>
    <name type="common">Maria pastora</name>
    <name type="synonym">Diviner's sage</name>
    <dbReference type="NCBI Taxonomy" id="28513"/>
    <lineage>
        <taxon>Eukaryota</taxon>
        <taxon>Viridiplantae</taxon>
        <taxon>Streptophyta</taxon>
        <taxon>Embryophyta</taxon>
        <taxon>Tracheophyta</taxon>
        <taxon>Spermatophyta</taxon>
        <taxon>Magnoliopsida</taxon>
        <taxon>eudicotyledons</taxon>
        <taxon>Gunneridae</taxon>
        <taxon>Pentapetalae</taxon>
        <taxon>asterids</taxon>
        <taxon>lamiids</taxon>
        <taxon>Lamiales</taxon>
        <taxon>Lamiaceae</taxon>
        <taxon>Nepetoideae</taxon>
        <taxon>Mentheae</taxon>
        <taxon>Salviinae</taxon>
        <taxon>Salvia</taxon>
        <taxon>Salvia subgen. Calosphace</taxon>
    </lineage>
</organism>
<proteinExistence type="inferred from homology"/>
<dbReference type="SMART" id="SM00028">
    <property type="entry name" value="TPR"/>
    <property type="match status" value="2"/>
</dbReference>
<keyword evidence="7 8" id="KW-0413">Isomerase</keyword>
<evidence type="ECO:0000256" key="8">
    <source>
        <dbReference type="PROSITE-ProRule" id="PRU00277"/>
    </source>
</evidence>
<keyword evidence="4" id="KW-0677">Repeat</keyword>
<dbReference type="SUPFAM" id="SSF48452">
    <property type="entry name" value="TPR-like"/>
    <property type="match status" value="1"/>
</dbReference>
<dbReference type="PROSITE" id="PS50005">
    <property type="entry name" value="TPR"/>
    <property type="match status" value="1"/>
</dbReference>
<dbReference type="EMBL" id="JBEAFC010000006">
    <property type="protein sequence ID" value="KAL1554725.1"/>
    <property type="molecule type" value="Genomic_DNA"/>
</dbReference>
<feature type="domain" description="PPIase FKBP-type" evidence="10">
    <location>
        <begin position="38"/>
        <end position="126"/>
    </location>
</feature>
<evidence type="ECO:0000256" key="1">
    <source>
        <dbReference type="ARBA" id="ARBA00000971"/>
    </source>
</evidence>
<comment type="caution">
    <text evidence="11">The sequence shown here is derived from an EMBL/GenBank/DDBJ whole genome shotgun (WGS) entry which is preliminary data.</text>
</comment>
<evidence type="ECO:0000256" key="6">
    <source>
        <dbReference type="ARBA" id="ARBA00023110"/>
    </source>
</evidence>
<dbReference type="PANTHER" id="PTHR46512">
    <property type="entry name" value="PEPTIDYLPROLYL ISOMERASE"/>
    <property type="match status" value="1"/>
</dbReference>
<keyword evidence="12" id="KW-1185">Reference proteome</keyword>
<evidence type="ECO:0000259" key="10">
    <source>
        <dbReference type="PROSITE" id="PS50059"/>
    </source>
</evidence>
<protein>
    <recommendedName>
        <fullName evidence="3 8">peptidylprolyl isomerase</fullName>
        <ecNumber evidence="3 8">5.2.1.8</ecNumber>
    </recommendedName>
</protein>
<dbReference type="PANTHER" id="PTHR46512:SF11">
    <property type="entry name" value="PEPTIDYLPROLYL ISOMERASE"/>
    <property type="match status" value="1"/>
</dbReference>
<name>A0ABD1HEB2_SALDI</name>
<feature type="domain" description="PPIase FKBP-type" evidence="10">
    <location>
        <begin position="154"/>
        <end position="240"/>
    </location>
</feature>
<dbReference type="Gene3D" id="3.10.50.40">
    <property type="match status" value="3"/>
</dbReference>
<evidence type="ECO:0000256" key="4">
    <source>
        <dbReference type="ARBA" id="ARBA00022737"/>
    </source>
</evidence>
<dbReference type="InterPro" id="IPR001179">
    <property type="entry name" value="PPIase_FKBP_dom"/>
</dbReference>
<dbReference type="AlphaFoldDB" id="A0ABD1HEB2"/>
<feature type="domain" description="PPIase FKBP-type" evidence="10">
    <location>
        <begin position="268"/>
        <end position="326"/>
    </location>
</feature>
<dbReference type="InterPro" id="IPR050754">
    <property type="entry name" value="FKBP4/5/8-like"/>
</dbReference>
<gene>
    <name evidence="11" type="ORF">AAHA92_15254</name>
</gene>
<accession>A0ABD1HEB2</accession>
<comment type="similarity">
    <text evidence="2">Belongs to the FKBP-type PPIase family.</text>
</comment>
<comment type="catalytic activity">
    <reaction evidence="1 8">
        <text>[protein]-peptidylproline (omega=180) = [protein]-peptidylproline (omega=0)</text>
        <dbReference type="Rhea" id="RHEA:16237"/>
        <dbReference type="Rhea" id="RHEA-COMP:10747"/>
        <dbReference type="Rhea" id="RHEA-COMP:10748"/>
        <dbReference type="ChEBI" id="CHEBI:83833"/>
        <dbReference type="ChEBI" id="CHEBI:83834"/>
        <dbReference type="EC" id="5.2.1.8"/>
    </reaction>
</comment>
<dbReference type="FunFam" id="1.25.40.10:FF:000008">
    <property type="entry name" value="Peptidylprolyl isomerase"/>
    <property type="match status" value="1"/>
</dbReference>
<dbReference type="SUPFAM" id="SSF54534">
    <property type="entry name" value="FKBP-like"/>
    <property type="match status" value="3"/>
</dbReference>
<dbReference type="Gene3D" id="1.25.40.10">
    <property type="entry name" value="Tetratricopeptide repeat domain"/>
    <property type="match status" value="1"/>
</dbReference>
<dbReference type="InterPro" id="IPR019734">
    <property type="entry name" value="TPR_rpt"/>
</dbReference>
<dbReference type="Proteomes" id="UP001567538">
    <property type="component" value="Unassembled WGS sequence"/>
</dbReference>
<evidence type="ECO:0000256" key="9">
    <source>
        <dbReference type="PROSITE-ProRule" id="PRU00339"/>
    </source>
</evidence>
<feature type="repeat" description="TPR" evidence="9">
    <location>
        <begin position="448"/>
        <end position="481"/>
    </location>
</feature>
<reference evidence="11 12" key="1">
    <citation type="submission" date="2024-06" db="EMBL/GenBank/DDBJ databases">
        <title>A chromosome level genome sequence of Diviner's sage (Salvia divinorum).</title>
        <authorList>
            <person name="Ford S.A."/>
            <person name="Ro D.-K."/>
            <person name="Ness R.W."/>
            <person name="Phillips M.A."/>
        </authorList>
    </citation>
    <scope>NUCLEOTIDE SEQUENCE [LARGE SCALE GENOMIC DNA]</scope>
    <source>
        <strain evidence="11">SAF-2024a</strain>
        <tissue evidence="11">Leaf</tissue>
    </source>
</reference>
<sequence length="510" mass="58081">MEKETSISCHKSIAPQTNLHLCKQIIQKGISWQTPIPGDEVQVHYKVRLQEGDYFDSSWERGRPFKFRLGHCEVIKGWDEGIGTMRKGERAVFTIPSFLAYGESGSPPLVPPNSTLVFDVELISWCPIRDVCGDGGVEKKIVREGEGWATPNEKDEVFVKYVAKDENGVVVSKYDEGLEFSLTYGHLCPAMSKAVRTMRKGEKAELSVKFSYGLIQSSINDEMPPSHQNLIIHLELVSWNAVIYAKEGSTILKKITEKGEGFDRAKEGSLARVVCLKKLEDGTVVERRGSEDEPFEYVCGEEEEIDEGLDRVVMTMKKGEEAEVKIKSAENSLHYQIKIVDFIKEKPFWKMDAHERIAMCKSKKQEGNTLFKNGKFQLASNKYDKEFPLQALNYVEYNHSFSHQDKLEANSLRASCYLNSAACKLKLGEYKCASKLCTKVLELDSCNVKALFRRSQANIRTCDLDKAEEDINRALSIDPHNRDVRMKYKEVKEKQRNMLNMKPRFPAPLF</sequence>
<dbReference type="Pfam" id="PF00254">
    <property type="entry name" value="FKBP_C"/>
    <property type="match status" value="3"/>
</dbReference>